<keyword evidence="2" id="KW-1185">Reference proteome</keyword>
<proteinExistence type="predicted"/>
<organism evidence="1 2">
    <name type="scientific">Toxocara canis</name>
    <name type="common">Canine roundworm</name>
    <dbReference type="NCBI Taxonomy" id="6265"/>
    <lineage>
        <taxon>Eukaryota</taxon>
        <taxon>Metazoa</taxon>
        <taxon>Ecdysozoa</taxon>
        <taxon>Nematoda</taxon>
        <taxon>Chromadorea</taxon>
        <taxon>Rhabditida</taxon>
        <taxon>Spirurina</taxon>
        <taxon>Ascaridomorpha</taxon>
        <taxon>Ascaridoidea</taxon>
        <taxon>Toxocaridae</taxon>
        <taxon>Toxocara</taxon>
    </lineage>
</organism>
<protein>
    <submittedName>
        <fullName evidence="1">Uncharacterized protein</fullName>
    </submittedName>
</protein>
<evidence type="ECO:0000313" key="2">
    <source>
        <dbReference type="Proteomes" id="UP000031036"/>
    </source>
</evidence>
<dbReference type="Proteomes" id="UP000031036">
    <property type="component" value="Unassembled WGS sequence"/>
</dbReference>
<sequence>MMRVSQNKISNIVFVFKTSAVFKNTGSEQEPANYWPISLLSCASKLSERCTHPQIYQTLEPFLPKCQHAFRRRHSITTAVAVICEKILLNIENSNLTGIVQCRTLQEETRQYGTTGMKTSPGLSKADCLPMSQAMTR</sequence>
<comment type="caution">
    <text evidence="1">The sequence shown here is derived from an EMBL/GenBank/DDBJ whole genome shotgun (WGS) entry which is preliminary data.</text>
</comment>
<gene>
    <name evidence="1" type="ORF">Tcan_02862</name>
</gene>
<evidence type="ECO:0000313" key="1">
    <source>
        <dbReference type="EMBL" id="KHN78439.1"/>
    </source>
</evidence>
<accession>A0A0B2VAE4</accession>
<reference evidence="1 2" key="1">
    <citation type="submission" date="2014-11" db="EMBL/GenBank/DDBJ databases">
        <title>Genetic blueprint of the zoonotic pathogen Toxocara canis.</title>
        <authorList>
            <person name="Zhu X.-Q."/>
            <person name="Korhonen P.K."/>
            <person name="Cai H."/>
            <person name="Young N.D."/>
            <person name="Nejsum P."/>
            <person name="von Samson-Himmelstjerna G."/>
            <person name="Boag P.R."/>
            <person name="Tan P."/>
            <person name="Li Q."/>
            <person name="Min J."/>
            <person name="Yang Y."/>
            <person name="Wang X."/>
            <person name="Fang X."/>
            <person name="Hall R.S."/>
            <person name="Hofmann A."/>
            <person name="Sternberg P.W."/>
            <person name="Jex A.R."/>
            <person name="Gasser R.B."/>
        </authorList>
    </citation>
    <scope>NUCLEOTIDE SEQUENCE [LARGE SCALE GENOMIC DNA]</scope>
    <source>
        <strain evidence="1">PN_DK_2014</strain>
    </source>
</reference>
<dbReference type="AlphaFoldDB" id="A0A0B2VAE4"/>
<name>A0A0B2VAE4_TOXCA</name>
<dbReference type="EMBL" id="JPKZ01002099">
    <property type="protein sequence ID" value="KHN78439.1"/>
    <property type="molecule type" value="Genomic_DNA"/>
</dbReference>